<sequence>MRDWGMGGGGDGESTKQKESDERTGKLGRSCNLQAQSMSFTGVAMIHVQGRAFAKERAANLDGPGGGFDSRLGAERSGLAALGFGVRAMGRVQISATRRSAVVTGV</sequence>
<evidence type="ECO:0000256" key="1">
    <source>
        <dbReference type="SAM" id="MobiDB-lite"/>
    </source>
</evidence>
<accession>A0A0J6F960</accession>
<proteinExistence type="predicted"/>
<feature type="compositionally biased region" description="Basic and acidic residues" evidence="1">
    <location>
        <begin position="13"/>
        <end position="25"/>
    </location>
</feature>
<reference evidence="3" key="3">
    <citation type="journal article" date="2010" name="Genome Res.">
        <title>Population genomic sequencing of Coccidioides fungi reveals recent hybridization and transposon control.</title>
        <authorList>
            <person name="Neafsey D.E."/>
            <person name="Barker B.M."/>
            <person name="Sharpton T.J."/>
            <person name="Stajich J.E."/>
            <person name="Park D.J."/>
            <person name="Whiston E."/>
            <person name="Hung C.-Y."/>
            <person name="McMahan C."/>
            <person name="White J."/>
            <person name="Sykes S."/>
            <person name="Heiman D."/>
            <person name="Young S."/>
            <person name="Zeng Q."/>
            <person name="Abouelleil A."/>
            <person name="Aftuck L."/>
            <person name="Bessette D."/>
            <person name="Brown A."/>
            <person name="FitzGerald M."/>
            <person name="Lui A."/>
            <person name="Macdonald J.P."/>
            <person name="Priest M."/>
            <person name="Orbach M.J."/>
            <person name="Galgiani J.N."/>
            <person name="Kirkland T.N."/>
            <person name="Cole G.T."/>
            <person name="Birren B.W."/>
            <person name="Henn M.R."/>
            <person name="Taylor J.W."/>
            <person name="Rounsley S.D."/>
        </authorList>
    </citation>
    <scope>NUCLEOTIDE SEQUENCE [LARGE SCALE GENOMIC DNA]</scope>
    <source>
        <strain evidence="3">RMSCC 3488</strain>
    </source>
</reference>
<dbReference type="AlphaFoldDB" id="A0A0J6F960"/>
<organism evidence="2 3">
    <name type="scientific">Coccidioides posadasii RMSCC 3488</name>
    <dbReference type="NCBI Taxonomy" id="454284"/>
    <lineage>
        <taxon>Eukaryota</taxon>
        <taxon>Fungi</taxon>
        <taxon>Dikarya</taxon>
        <taxon>Ascomycota</taxon>
        <taxon>Pezizomycotina</taxon>
        <taxon>Eurotiomycetes</taxon>
        <taxon>Eurotiomycetidae</taxon>
        <taxon>Onygenales</taxon>
        <taxon>Onygenaceae</taxon>
        <taxon>Coccidioides</taxon>
    </lineage>
</organism>
<name>A0A0J6F960_COCPO</name>
<reference evidence="2 3" key="1">
    <citation type="submission" date="2007-06" db="EMBL/GenBank/DDBJ databases">
        <title>The Genome Sequence of Coccidioides posadasii RMSCC_3488.</title>
        <authorList>
            <consortium name="Coccidioides Genome Resources Consortium"/>
            <consortium name="The Broad Institute Genome Sequencing Platform"/>
            <person name="Henn M.R."/>
            <person name="Sykes S."/>
            <person name="Young S."/>
            <person name="Jaffe D."/>
            <person name="Berlin A."/>
            <person name="Alvarez P."/>
            <person name="Butler J."/>
            <person name="Gnerre S."/>
            <person name="Grabherr M."/>
            <person name="Mauceli E."/>
            <person name="Brockman W."/>
            <person name="Kodira C."/>
            <person name="Alvarado L."/>
            <person name="Zeng Q."/>
            <person name="Crawford M."/>
            <person name="Antoine C."/>
            <person name="Devon K."/>
            <person name="Galgiani J."/>
            <person name="Orsborn K."/>
            <person name="Lewis M.L."/>
            <person name="Nusbaum C."/>
            <person name="Galagan J."/>
            <person name="Birren B."/>
        </authorList>
    </citation>
    <scope>NUCLEOTIDE SEQUENCE [LARGE SCALE GENOMIC DNA]</scope>
    <source>
        <strain evidence="2 3">RMSCC 3488</strain>
    </source>
</reference>
<reference evidence="3" key="2">
    <citation type="journal article" date="2009" name="Genome Res.">
        <title>Comparative genomic analyses of the human fungal pathogens Coccidioides and their relatives.</title>
        <authorList>
            <person name="Sharpton T.J."/>
            <person name="Stajich J.E."/>
            <person name="Rounsley S.D."/>
            <person name="Gardner M.J."/>
            <person name="Wortman J.R."/>
            <person name="Jordar V.S."/>
            <person name="Maiti R."/>
            <person name="Kodira C.D."/>
            <person name="Neafsey D.E."/>
            <person name="Zeng Q."/>
            <person name="Hung C.-Y."/>
            <person name="McMahan C."/>
            <person name="Muszewska A."/>
            <person name="Grynberg M."/>
            <person name="Mandel M.A."/>
            <person name="Kellner E.M."/>
            <person name="Barker B.M."/>
            <person name="Galgiani J.N."/>
            <person name="Orbach M.J."/>
            <person name="Kirkland T.N."/>
            <person name="Cole G.T."/>
            <person name="Henn M.R."/>
            <person name="Birren B.W."/>
            <person name="Taylor J.W."/>
        </authorList>
    </citation>
    <scope>NUCLEOTIDE SEQUENCE [LARGE SCALE GENOMIC DNA]</scope>
    <source>
        <strain evidence="3">RMSCC 3488</strain>
    </source>
</reference>
<evidence type="ECO:0000313" key="3">
    <source>
        <dbReference type="Proteomes" id="UP000054567"/>
    </source>
</evidence>
<dbReference type="Proteomes" id="UP000054567">
    <property type="component" value="Unassembled WGS sequence"/>
</dbReference>
<dbReference type="EMBL" id="DS268111">
    <property type="protein sequence ID" value="KMM69566.1"/>
    <property type="molecule type" value="Genomic_DNA"/>
</dbReference>
<feature type="region of interest" description="Disordered" evidence="1">
    <location>
        <begin position="1"/>
        <end position="29"/>
    </location>
</feature>
<evidence type="ECO:0000313" key="2">
    <source>
        <dbReference type="EMBL" id="KMM69566.1"/>
    </source>
</evidence>
<protein>
    <submittedName>
        <fullName evidence="2">Uncharacterized protein</fullName>
    </submittedName>
</protein>
<dbReference type="VEuPathDB" id="FungiDB:CPAG_05881"/>
<gene>
    <name evidence="2" type="ORF">CPAG_05881</name>
</gene>
<feature type="compositionally biased region" description="Gly residues" evidence="1">
    <location>
        <begin position="1"/>
        <end position="12"/>
    </location>
</feature>